<gene>
    <name evidence="3" type="ORF">P9875_07110</name>
</gene>
<dbReference type="EMBL" id="CP121464">
    <property type="protein sequence ID" value="WFR80925.1"/>
    <property type="molecule type" value="Genomic_DNA"/>
</dbReference>
<keyword evidence="2" id="KW-0732">Signal</keyword>
<feature type="signal peptide" evidence="2">
    <location>
        <begin position="1"/>
        <end position="20"/>
    </location>
</feature>
<name>A0ABY8I7S7_9BURK</name>
<sequence>MRAKKTMALAGLLCTLAACSSNPNSTGMSSMNGRSGESYSNTTATGNAATNAGITGSTMNDTSTGSADTRTSTANNAMSMDGSQSGVSIASATVQSIEPVQRGMDQGSGDMQSGTSGTAGTTSGNMQYRVTLRLDDGGTRTLMQNSQPGYQIGDRVKVVNGLLQRY</sequence>
<feature type="compositionally biased region" description="Polar residues" evidence="1">
    <location>
        <begin position="23"/>
        <end position="37"/>
    </location>
</feature>
<protein>
    <recommendedName>
        <fullName evidence="5">Lipoprotein</fullName>
    </recommendedName>
</protein>
<keyword evidence="4" id="KW-1185">Reference proteome</keyword>
<feature type="region of interest" description="Disordered" evidence="1">
    <location>
        <begin position="23"/>
        <end position="84"/>
    </location>
</feature>
<proteinExistence type="predicted"/>
<dbReference type="RefSeq" id="WP_278317944.1">
    <property type="nucleotide sequence ID" value="NZ_CP121464.1"/>
</dbReference>
<evidence type="ECO:0000256" key="2">
    <source>
        <dbReference type="SAM" id="SignalP"/>
    </source>
</evidence>
<evidence type="ECO:0008006" key="5">
    <source>
        <dbReference type="Google" id="ProtNLM"/>
    </source>
</evidence>
<dbReference type="PROSITE" id="PS51257">
    <property type="entry name" value="PROKAR_LIPOPROTEIN"/>
    <property type="match status" value="1"/>
</dbReference>
<feature type="compositionally biased region" description="Low complexity" evidence="1">
    <location>
        <begin position="113"/>
        <end position="124"/>
    </location>
</feature>
<accession>A0ABY8I7S7</accession>
<feature type="compositionally biased region" description="Low complexity" evidence="1">
    <location>
        <begin position="38"/>
        <end position="58"/>
    </location>
</feature>
<reference evidence="3 4" key="1">
    <citation type="submission" date="2023-04" db="EMBL/GenBank/DDBJ databases">
        <title>Nanopore sequencing of Janthinobacterium from water.</title>
        <authorList>
            <person name="Ciuchcinski K."/>
            <person name="Rokowska A."/>
            <person name="Dziewit L."/>
        </authorList>
    </citation>
    <scope>NUCLEOTIDE SEQUENCE [LARGE SCALE GENOMIC DNA]</scope>
    <source>
        <strain evidence="3 4">DEMB2</strain>
    </source>
</reference>
<evidence type="ECO:0000313" key="3">
    <source>
        <dbReference type="EMBL" id="WFR80925.1"/>
    </source>
</evidence>
<feature type="region of interest" description="Disordered" evidence="1">
    <location>
        <begin position="103"/>
        <end position="125"/>
    </location>
</feature>
<organism evidence="3 4">
    <name type="scientific">Janthinobacterium rivuli</name>
    <dbReference type="NCBI Taxonomy" id="2751478"/>
    <lineage>
        <taxon>Bacteria</taxon>
        <taxon>Pseudomonadati</taxon>
        <taxon>Pseudomonadota</taxon>
        <taxon>Betaproteobacteria</taxon>
        <taxon>Burkholderiales</taxon>
        <taxon>Oxalobacteraceae</taxon>
        <taxon>Janthinobacterium</taxon>
    </lineage>
</organism>
<evidence type="ECO:0000256" key="1">
    <source>
        <dbReference type="SAM" id="MobiDB-lite"/>
    </source>
</evidence>
<feature type="chain" id="PRO_5047391558" description="Lipoprotein" evidence="2">
    <location>
        <begin position="21"/>
        <end position="166"/>
    </location>
</feature>
<feature type="compositionally biased region" description="Polar residues" evidence="1">
    <location>
        <begin position="59"/>
        <end position="84"/>
    </location>
</feature>
<evidence type="ECO:0000313" key="4">
    <source>
        <dbReference type="Proteomes" id="UP001219584"/>
    </source>
</evidence>
<dbReference type="Proteomes" id="UP001219584">
    <property type="component" value="Chromosome"/>
</dbReference>